<dbReference type="PANTHER" id="PTHR27008:SF499">
    <property type="entry name" value="OS06G0581500 PROTEIN"/>
    <property type="match status" value="1"/>
</dbReference>
<dbReference type="OrthoDB" id="676979at2759"/>
<evidence type="ECO:0000256" key="9">
    <source>
        <dbReference type="ARBA" id="ARBA00022679"/>
    </source>
</evidence>
<reference evidence="26" key="2">
    <citation type="submission" date="2019-10" db="EMBL/GenBank/DDBJ databases">
        <title>A de novo genome assembly of a pear dwarfing rootstock.</title>
        <authorList>
            <person name="Wang F."/>
            <person name="Wang J."/>
            <person name="Li S."/>
            <person name="Zhang Y."/>
            <person name="Fang M."/>
            <person name="Ma L."/>
            <person name="Zhao Y."/>
            <person name="Jiang S."/>
        </authorList>
    </citation>
    <scope>NUCLEOTIDE SEQUENCE [LARGE SCALE GENOMIC DNA]</scope>
</reference>
<evidence type="ECO:0000256" key="13">
    <source>
        <dbReference type="ARBA" id="ARBA00022741"/>
    </source>
</evidence>
<keyword evidence="10" id="KW-0812">Transmembrane</keyword>
<dbReference type="PROSITE" id="PS00107">
    <property type="entry name" value="PROTEIN_KINASE_ATP"/>
    <property type="match status" value="1"/>
</dbReference>
<dbReference type="InterPro" id="IPR000719">
    <property type="entry name" value="Prot_kinase_dom"/>
</dbReference>
<dbReference type="FunFam" id="1.10.510.10:FF:000358">
    <property type="entry name" value="Putative leucine-rich repeat receptor-like serine/threonine-protein kinase"/>
    <property type="match status" value="1"/>
</dbReference>
<dbReference type="AlphaFoldDB" id="A0A5N5H2W0"/>
<keyword evidence="11 23" id="KW-0732">Signal</keyword>
<dbReference type="Pfam" id="PF00560">
    <property type="entry name" value="LRR_1"/>
    <property type="match status" value="3"/>
</dbReference>
<evidence type="ECO:0000256" key="22">
    <source>
        <dbReference type="PROSITE-ProRule" id="PRU10141"/>
    </source>
</evidence>
<keyword evidence="8" id="KW-0433">Leucine-rich repeat</keyword>
<dbReference type="EC" id="2.7.11.1" evidence="4"/>
<keyword evidence="18 25" id="KW-0675">Receptor</keyword>
<dbReference type="FunFam" id="3.30.200.20:FF:000432">
    <property type="entry name" value="LRR receptor-like serine/threonine-protein kinase EFR"/>
    <property type="match status" value="1"/>
</dbReference>
<evidence type="ECO:0000256" key="20">
    <source>
        <dbReference type="ARBA" id="ARBA00047899"/>
    </source>
</evidence>
<comment type="similarity">
    <text evidence="3">Belongs to the RLP family.</text>
</comment>
<dbReference type="InterPro" id="IPR001245">
    <property type="entry name" value="Ser-Thr/Tyr_kinase_cat_dom"/>
</dbReference>
<dbReference type="InterPro" id="IPR032675">
    <property type="entry name" value="LRR_dom_sf"/>
</dbReference>
<sequence>MEHSRRTHGRLILFKLFHGFILLCMTTRLGSAALSSTSLGNETDRLALLDFKKHITQDALRVMSAWNDSIHFCSWAGVTCNHSTKRVLILNLQDQKLAGSLPPSIGNLSYLTRINLGSNNFRGEIPQEIGRLQSLHVLNLSHNSFSGKIPTNLSQCTQLKTLEFRYNELIGSIPKQLTSLSKLKHLVLYNNSLTGTIPSWIGNFSSLRWLDFAANNFQGSIPNALGRLTRLQAFGLEVNNLSGIIPASIYNISSIYLFGVTQNQLHGELPPNVGITLPNLQKLAFGDNKFTGNIPVSLSNASRLQLIDFSLNGLTGAIPGENLGTLRSLVILSLNFNRLGSGKAGDLNFLKFLANCTSLEFLILSENQFGGELPVSMSNLSTTLTHLYLGTNSIHGSIPLGIGNLVNLVLIGMENNYFSGSLPEEIGRLQKLNVLSLDNNSFFGPIPSSLGNMTSLTQLFLDENRFAGNIPPSLGDCQHLLLLGLSSNNLTGTIPKEIFGLSSLSISLRMFDNHLTGSLPSEVGLLINLVELDASGNNLSAEIPNSLGSCIMLVSLHLEGNEFQGIIPQSLKSLRSLEEIDLSSNNLSGQIPEFLGKFRFLRHLNLSYNNFEGKMPEEGIFSNATGLSILGNPNLCGCRSKLHLPACPNIKPHSSRGLLARKVVISAACALAIIIGMSCFIGARSMLKRPRSIPVISRSYKDWKVGVSYSELVQSTDGFSTENLIGSGSFGSVYKGLVPGDGTLVAVKVLNLQQQGASKSFMDECKALRSVRHRNLLKIITACSSIDNQGQDFKSLVFEYMVNGSLEMWLHPRNDEHTQSKRLSLVQRLDIAIDVASALDYLHHRCETSIVHCDMKPNNVLLDEDMVAHVGDFGLARFLLEASNDPAQSQSISTGLKGSIGYIPPEYGMGGQVSILGDVYSFGILLLEMFTRRRPTDDMFKDGLSIHQFIAMAMPDHAMDIVDPLLLVECEVADVDGSPIQARRLVECSISVMQIGLSCSATSPSERMLMDVVVNKLKTIRDSYLNLRGRG</sequence>
<accession>A0A5N5H2W0</accession>
<feature type="domain" description="Protein kinase" evidence="24">
    <location>
        <begin position="719"/>
        <end position="1025"/>
    </location>
</feature>
<proteinExistence type="inferred from homology"/>
<comment type="catalytic activity">
    <reaction evidence="20">
        <text>L-threonyl-[protein] + ATP = O-phospho-L-threonyl-[protein] + ADP + H(+)</text>
        <dbReference type="Rhea" id="RHEA:46608"/>
        <dbReference type="Rhea" id="RHEA-COMP:11060"/>
        <dbReference type="Rhea" id="RHEA-COMP:11605"/>
        <dbReference type="ChEBI" id="CHEBI:15378"/>
        <dbReference type="ChEBI" id="CHEBI:30013"/>
        <dbReference type="ChEBI" id="CHEBI:30616"/>
        <dbReference type="ChEBI" id="CHEBI:61977"/>
        <dbReference type="ChEBI" id="CHEBI:456216"/>
        <dbReference type="EC" id="2.7.11.1"/>
    </reaction>
</comment>
<name>A0A5N5H2W0_9ROSA</name>
<feature type="chain" id="PRO_5024394021" description="non-specific serine/threonine protein kinase" evidence="23">
    <location>
        <begin position="33"/>
        <end position="1031"/>
    </location>
</feature>
<evidence type="ECO:0000256" key="2">
    <source>
        <dbReference type="ARBA" id="ARBA00008684"/>
    </source>
</evidence>
<evidence type="ECO:0000256" key="4">
    <source>
        <dbReference type="ARBA" id="ARBA00012513"/>
    </source>
</evidence>
<evidence type="ECO:0000256" key="17">
    <source>
        <dbReference type="ARBA" id="ARBA00023136"/>
    </source>
</evidence>
<dbReference type="InterPro" id="IPR003591">
    <property type="entry name" value="Leu-rich_rpt_typical-subtyp"/>
</dbReference>
<dbReference type="SMART" id="SM00220">
    <property type="entry name" value="S_TKc"/>
    <property type="match status" value="1"/>
</dbReference>
<keyword evidence="14 25" id="KW-0418">Kinase</keyword>
<gene>
    <name evidence="25" type="ORF">D8674_024431</name>
</gene>
<dbReference type="FunFam" id="3.80.10.10:FF:000288">
    <property type="entry name" value="LRR receptor-like serine/threonine-protein kinase EFR"/>
    <property type="match status" value="1"/>
</dbReference>
<feature type="binding site" evidence="22">
    <location>
        <position position="748"/>
    </location>
    <ligand>
        <name>ATP</name>
        <dbReference type="ChEBI" id="CHEBI:30616"/>
    </ligand>
</feature>
<evidence type="ECO:0000256" key="7">
    <source>
        <dbReference type="ARBA" id="ARBA00022553"/>
    </source>
</evidence>
<dbReference type="PANTHER" id="PTHR27008">
    <property type="entry name" value="OS04G0122200 PROTEIN"/>
    <property type="match status" value="1"/>
</dbReference>
<comment type="similarity">
    <text evidence="2">Belongs to the protein kinase superfamily. Ser/Thr protein kinase family.</text>
</comment>
<keyword evidence="12" id="KW-0677">Repeat</keyword>
<dbReference type="Pfam" id="PF13855">
    <property type="entry name" value="LRR_8"/>
    <property type="match status" value="1"/>
</dbReference>
<comment type="subcellular location">
    <subcellularLocation>
        <location evidence="1">Cell membrane</location>
        <topology evidence="1">Single-pass type I membrane protein</topology>
    </subcellularLocation>
</comment>
<keyword evidence="13 22" id="KW-0547">Nucleotide-binding</keyword>
<evidence type="ECO:0000256" key="23">
    <source>
        <dbReference type="SAM" id="SignalP"/>
    </source>
</evidence>
<dbReference type="InterPro" id="IPR001611">
    <property type="entry name" value="Leu-rich_rpt"/>
</dbReference>
<evidence type="ECO:0000256" key="1">
    <source>
        <dbReference type="ARBA" id="ARBA00004251"/>
    </source>
</evidence>
<dbReference type="Gene3D" id="1.10.510.10">
    <property type="entry name" value="Transferase(Phosphotransferase) domain 1"/>
    <property type="match status" value="1"/>
</dbReference>
<dbReference type="Pfam" id="PF07714">
    <property type="entry name" value="PK_Tyr_Ser-Thr"/>
    <property type="match status" value="1"/>
</dbReference>
<evidence type="ECO:0000256" key="10">
    <source>
        <dbReference type="ARBA" id="ARBA00022692"/>
    </source>
</evidence>
<dbReference type="InterPro" id="IPR008271">
    <property type="entry name" value="Ser/Thr_kinase_AS"/>
</dbReference>
<keyword evidence="5" id="KW-1003">Cell membrane</keyword>
<dbReference type="PROSITE" id="PS50011">
    <property type="entry name" value="PROTEIN_KINASE_DOM"/>
    <property type="match status" value="1"/>
</dbReference>
<dbReference type="Proteomes" id="UP000327157">
    <property type="component" value="Chromosome 4"/>
</dbReference>
<protein>
    <recommendedName>
        <fullName evidence="4">non-specific serine/threonine protein kinase</fullName>
        <ecNumber evidence="4">2.7.11.1</ecNumber>
    </recommendedName>
</protein>
<evidence type="ECO:0000256" key="16">
    <source>
        <dbReference type="ARBA" id="ARBA00022989"/>
    </source>
</evidence>
<keyword evidence="19" id="KW-0325">Glycoprotein</keyword>
<reference evidence="25 26" key="3">
    <citation type="submission" date="2019-11" db="EMBL/GenBank/DDBJ databases">
        <title>A de novo genome assembly of a pear dwarfing rootstock.</title>
        <authorList>
            <person name="Wang F."/>
            <person name="Wang J."/>
            <person name="Li S."/>
            <person name="Zhang Y."/>
            <person name="Fang M."/>
            <person name="Ma L."/>
            <person name="Zhao Y."/>
            <person name="Jiang S."/>
        </authorList>
    </citation>
    <scope>NUCLEOTIDE SEQUENCE [LARGE SCALE GENOMIC DNA]</scope>
    <source>
        <strain evidence="25">S2</strain>
        <tissue evidence="25">Leaf</tissue>
    </source>
</reference>
<evidence type="ECO:0000259" key="24">
    <source>
        <dbReference type="PROSITE" id="PS50011"/>
    </source>
</evidence>
<keyword evidence="26" id="KW-1185">Reference proteome</keyword>
<keyword evidence="7" id="KW-0597">Phosphoprotein</keyword>
<evidence type="ECO:0000256" key="19">
    <source>
        <dbReference type="ARBA" id="ARBA00023180"/>
    </source>
</evidence>
<dbReference type="GO" id="GO:0005524">
    <property type="term" value="F:ATP binding"/>
    <property type="evidence" value="ECO:0007669"/>
    <property type="project" value="UniProtKB-UniRule"/>
</dbReference>
<comment type="catalytic activity">
    <reaction evidence="21">
        <text>L-seryl-[protein] + ATP = O-phospho-L-seryl-[protein] + ADP + H(+)</text>
        <dbReference type="Rhea" id="RHEA:17989"/>
        <dbReference type="Rhea" id="RHEA-COMP:9863"/>
        <dbReference type="Rhea" id="RHEA-COMP:11604"/>
        <dbReference type="ChEBI" id="CHEBI:15378"/>
        <dbReference type="ChEBI" id="CHEBI:29999"/>
        <dbReference type="ChEBI" id="CHEBI:30616"/>
        <dbReference type="ChEBI" id="CHEBI:83421"/>
        <dbReference type="ChEBI" id="CHEBI:456216"/>
        <dbReference type="EC" id="2.7.11.1"/>
    </reaction>
</comment>
<evidence type="ECO:0000256" key="18">
    <source>
        <dbReference type="ARBA" id="ARBA00023170"/>
    </source>
</evidence>
<dbReference type="InterPro" id="IPR011009">
    <property type="entry name" value="Kinase-like_dom_sf"/>
</dbReference>
<dbReference type="Pfam" id="PF23598">
    <property type="entry name" value="LRR_14"/>
    <property type="match status" value="1"/>
</dbReference>
<comment type="caution">
    <text evidence="25">The sequence shown here is derived from an EMBL/GenBank/DDBJ whole genome shotgun (WGS) entry which is preliminary data.</text>
</comment>
<keyword evidence="9" id="KW-0808">Transferase</keyword>
<dbReference type="InterPro" id="IPR055414">
    <property type="entry name" value="LRR_R13L4/SHOC2-like"/>
</dbReference>
<evidence type="ECO:0000313" key="26">
    <source>
        <dbReference type="Proteomes" id="UP000327157"/>
    </source>
</evidence>
<keyword evidence="15 22" id="KW-0067">ATP-binding</keyword>
<evidence type="ECO:0000256" key="21">
    <source>
        <dbReference type="ARBA" id="ARBA00048679"/>
    </source>
</evidence>
<dbReference type="FunFam" id="3.80.10.10:FF:000275">
    <property type="entry name" value="Leucine-rich repeat receptor-like protein kinase"/>
    <property type="match status" value="1"/>
</dbReference>
<dbReference type="Gene3D" id="3.80.10.10">
    <property type="entry name" value="Ribonuclease Inhibitor"/>
    <property type="match status" value="4"/>
</dbReference>
<dbReference type="InterPro" id="IPR017441">
    <property type="entry name" value="Protein_kinase_ATP_BS"/>
</dbReference>
<evidence type="ECO:0000256" key="8">
    <source>
        <dbReference type="ARBA" id="ARBA00022614"/>
    </source>
</evidence>
<dbReference type="GO" id="GO:0004674">
    <property type="term" value="F:protein serine/threonine kinase activity"/>
    <property type="evidence" value="ECO:0007669"/>
    <property type="project" value="UniProtKB-KW"/>
</dbReference>
<evidence type="ECO:0000256" key="15">
    <source>
        <dbReference type="ARBA" id="ARBA00022840"/>
    </source>
</evidence>
<dbReference type="Pfam" id="PF08263">
    <property type="entry name" value="LRRNT_2"/>
    <property type="match status" value="1"/>
</dbReference>
<keyword evidence="16" id="KW-1133">Transmembrane helix</keyword>
<reference evidence="25 26" key="1">
    <citation type="submission" date="2019-09" db="EMBL/GenBank/DDBJ databases">
        <authorList>
            <person name="Ou C."/>
        </authorList>
    </citation>
    <scope>NUCLEOTIDE SEQUENCE [LARGE SCALE GENOMIC DNA]</scope>
    <source>
        <strain evidence="25">S2</strain>
        <tissue evidence="25">Leaf</tissue>
    </source>
</reference>
<dbReference type="PROSITE" id="PS00108">
    <property type="entry name" value="PROTEIN_KINASE_ST"/>
    <property type="match status" value="1"/>
</dbReference>
<dbReference type="SUPFAM" id="SSF52058">
    <property type="entry name" value="L domain-like"/>
    <property type="match status" value="2"/>
</dbReference>
<evidence type="ECO:0000256" key="5">
    <source>
        <dbReference type="ARBA" id="ARBA00022475"/>
    </source>
</evidence>
<dbReference type="InterPro" id="IPR051809">
    <property type="entry name" value="Plant_receptor-like_S/T_kinase"/>
</dbReference>
<dbReference type="GO" id="GO:0005886">
    <property type="term" value="C:plasma membrane"/>
    <property type="evidence" value="ECO:0007669"/>
    <property type="project" value="UniProtKB-SubCell"/>
</dbReference>
<evidence type="ECO:0000256" key="11">
    <source>
        <dbReference type="ARBA" id="ARBA00022729"/>
    </source>
</evidence>
<keyword evidence="6" id="KW-0723">Serine/threonine-protein kinase</keyword>
<dbReference type="SUPFAM" id="SSF56112">
    <property type="entry name" value="Protein kinase-like (PK-like)"/>
    <property type="match status" value="1"/>
</dbReference>
<dbReference type="InterPro" id="IPR013210">
    <property type="entry name" value="LRR_N_plant-typ"/>
</dbReference>
<evidence type="ECO:0000256" key="14">
    <source>
        <dbReference type="ARBA" id="ARBA00022777"/>
    </source>
</evidence>
<evidence type="ECO:0000256" key="6">
    <source>
        <dbReference type="ARBA" id="ARBA00022527"/>
    </source>
</evidence>
<dbReference type="FunFam" id="3.80.10.10:FF:001158">
    <property type="entry name" value="Leucine-rich repeat protein kinase family protein"/>
    <property type="match status" value="1"/>
</dbReference>
<evidence type="ECO:0000256" key="12">
    <source>
        <dbReference type="ARBA" id="ARBA00022737"/>
    </source>
</evidence>
<evidence type="ECO:0000256" key="3">
    <source>
        <dbReference type="ARBA" id="ARBA00009592"/>
    </source>
</evidence>
<dbReference type="EMBL" id="SMOL01000231">
    <property type="protein sequence ID" value="KAB2622249.1"/>
    <property type="molecule type" value="Genomic_DNA"/>
</dbReference>
<organism evidence="25 26">
    <name type="scientific">Pyrus ussuriensis x Pyrus communis</name>
    <dbReference type="NCBI Taxonomy" id="2448454"/>
    <lineage>
        <taxon>Eukaryota</taxon>
        <taxon>Viridiplantae</taxon>
        <taxon>Streptophyta</taxon>
        <taxon>Embryophyta</taxon>
        <taxon>Tracheophyta</taxon>
        <taxon>Spermatophyta</taxon>
        <taxon>Magnoliopsida</taxon>
        <taxon>eudicotyledons</taxon>
        <taxon>Gunneridae</taxon>
        <taxon>Pentapetalae</taxon>
        <taxon>rosids</taxon>
        <taxon>fabids</taxon>
        <taxon>Rosales</taxon>
        <taxon>Rosaceae</taxon>
        <taxon>Amygdaloideae</taxon>
        <taxon>Maleae</taxon>
        <taxon>Pyrus</taxon>
    </lineage>
</organism>
<feature type="signal peptide" evidence="23">
    <location>
        <begin position="1"/>
        <end position="32"/>
    </location>
</feature>
<dbReference type="Gene3D" id="3.30.200.20">
    <property type="entry name" value="Phosphorylase Kinase, domain 1"/>
    <property type="match status" value="1"/>
</dbReference>
<keyword evidence="17" id="KW-0472">Membrane</keyword>
<dbReference type="SMART" id="SM00369">
    <property type="entry name" value="LRR_TYP"/>
    <property type="match status" value="7"/>
</dbReference>
<evidence type="ECO:0000313" key="25">
    <source>
        <dbReference type="EMBL" id="KAB2622249.1"/>
    </source>
</evidence>